<name>A0ABP0ZG63_9ASCO</name>
<feature type="compositionally biased region" description="Gly residues" evidence="9">
    <location>
        <begin position="438"/>
        <end position="447"/>
    </location>
</feature>
<dbReference type="GeneID" id="92206584"/>
<comment type="subcellular location">
    <subcellularLocation>
        <location evidence="1">Nucleus</location>
    </subcellularLocation>
</comment>
<evidence type="ECO:0000256" key="2">
    <source>
        <dbReference type="ARBA" id="ARBA00008029"/>
    </source>
</evidence>
<keyword evidence="6" id="KW-0539">Nucleus</keyword>
<feature type="coiled-coil region" evidence="8">
    <location>
        <begin position="206"/>
        <end position="257"/>
    </location>
</feature>
<keyword evidence="5" id="KW-0498">Mitosis</keyword>
<feature type="coiled-coil region" evidence="8">
    <location>
        <begin position="565"/>
        <end position="592"/>
    </location>
</feature>
<comment type="similarity">
    <text evidence="2">Belongs to the MAD1 family.</text>
</comment>
<evidence type="ECO:0000256" key="7">
    <source>
        <dbReference type="ARBA" id="ARBA00023306"/>
    </source>
</evidence>
<dbReference type="EMBL" id="OZ022406">
    <property type="protein sequence ID" value="CAK9436866.1"/>
    <property type="molecule type" value="Genomic_DNA"/>
</dbReference>
<evidence type="ECO:0000256" key="9">
    <source>
        <dbReference type="SAM" id="MobiDB-lite"/>
    </source>
</evidence>
<keyword evidence="4" id="KW-0132">Cell division</keyword>
<gene>
    <name evidence="10" type="ORF">LODBEIA_P13880</name>
</gene>
<keyword evidence="11" id="KW-1185">Reference proteome</keyword>
<evidence type="ECO:0000256" key="8">
    <source>
        <dbReference type="SAM" id="Coils"/>
    </source>
</evidence>
<proteinExistence type="inferred from homology"/>
<feature type="region of interest" description="Disordered" evidence="9">
    <location>
        <begin position="1"/>
        <end position="25"/>
    </location>
</feature>
<accession>A0ABP0ZG63</accession>
<reference evidence="10 11" key="1">
    <citation type="submission" date="2024-03" db="EMBL/GenBank/DDBJ databases">
        <authorList>
            <person name="Brejova B."/>
        </authorList>
    </citation>
    <scope>NUCLEOTIDE SEQUENCE [LARGE SCALE GENOMIC DNA]</scope>
    <source>
        <strain evidence="10 11">CBS 14171</strain>
    </source>
</reference>
<evidence type="ECO:0000256" key="3">
    <source>
        <dbReference type="ARBA" id="ARBA00022019"/>
    </source>
</evidence>
<keyword evidence="7" id="KW-0131">Cell cycle</keyword>
<dbReference type="Proteomes" id="UP001497383">
    <property type="component" value="Chromosome 2"/>
</dbReference>
<feature type="region of interest" description="Disordered" evidence="9">
    <location>
        <begin position="434"/>
        <end position="453"/>
    </location>
</feature>
<sequence>MSKPHSSGTASSPFVNSPSRKADISREYAKQNAKIDSQLEISKLKYQLESMQTEKKLWEQEREFITSKYEDAIKKKNEELKQLKLNFDFVYNENQQYESKIKNSADISQAKIAELERETRALKSSNSEWEGKYKSLVEKNDRLIRKHKQVTNDWNTQIQLNDNLSKALAAKEKILESLQQSNRDSVEKLEQFTKLLKRDDSMLTINQNIVSKNEDLKRTNNQLRLKIDQLLQGKTSLELVQQKNISLQNKLAEYEDMRVKCYKLEVEKVEIEARYNEYFNSLSAAIVDGEHPAAEDDDVTKTLKVKNFVSTFKDLQARNLTMKVKYDSKVSEVNELRQELEDSIKEIEKEYLPAITSLQENLKSSSARVVDLERQKFLAGKEIEALRLQIKNLENLFGKAQADQRSSHMEQYVSNLEKVVEEYKLKFEEMQSNHTAADGGGGRGGGSDDFIPTIGSKRQHNEAHSFRKTAADLEKENLRLTAELKRLELEQKEFEEKLRSRNVIDEKQESIRVLEHKNNLLAKDQFVKRETLDALRKENESLINQYVRFPKKETDAVDLIPKALFERQEDDKANLKLKIDELAKRLQRLREVYTLKSRDILVVISKYFGYSIEFLPSTINPVEFSSRLKLVSKYMPKEKNSYLIIDIDNKSLKAFGDYDFKLLCEDLANQWVSKNQFPCLLSALNLKLYEKMFT</sequence>
<organism evidence="10 11">
    <name type="scientific">Lodderomyces beijingensis</name>
    <dbReference type="NCBI Taxonomy" id="1775926"/>
    <lineage>
        <taxon>Eukaryota</taxon>
        <taxon>Fungi</taxon>
        <taxon>Dikarya</taxon>
        <taxon>Ascomycota</taxon>
        <taxon>Saccharomycotina</taxon>
        <taxon>Pichiomycetes</taxon>
        <taxon>Debaryomycetaceae</taxon>
        <taxon>Candida/Lodderomyces clade</taxon>
        <taxon>Lodderomyces</taxon>
    </lineage>
</organism>
<evidence type="ECO:0000256" key="5">
    <source>
        <dbReference type="ARBA" id="ARBA00022776"/>
    </source>
</evidence>
<evidence type="ECO:0000256" key="4">
    <source>
        <dbReference type="ARBA" id="ARBA00022618"/>
    </source>
</evidence>
<evidence type="ECO:0000256" key="1">
    <source>
        <dbReference type="ARBA" id="ARBA00004123"/>
    </source>
</evidence>
<keyword evidence="8" id="KW-0175">Coiled coil</keyword>
<dbReference type="PANTHER" id="PTHR23168:SF0">
    <property type="entry name" value="MITOTIC SPINDLE ASSEMBLY CHECKPOINT PROTEIN MAD1"/>
    <property type="match status" value="1"/>
</dbReference>
<feature type="coiled-coil region" evidence="8">
    <location>
        <begin position="463"/>
        <end position="524"/>
    </location>
</feature>
<feature type="coiled-coil region" evidence="8">
    <location>
        <begin position="326"/>
        <end position="433"/>
    </location>
</feature>
<dbReference type="RefSeq" id="XP_066828326.1">
    <property type="nucleotide sequence ID" value="XM_066971270.1"/>
</dbReference>
<evidence type="ECO:0000313" key="11">
    <source>
        <dbReference type="Proteomes" id="UP001497383"/>
    </source>
</evidence>
<feature type="coiled-coil region" evidence="8">
    <location>
        <begin position="41"/>
        <end position="181"/>
    </location>
</feature>
<protein>
    <recommendedName>
        <fullName evidence="3">Spindle assembly checkpoint component MAD1</fullName>
    </recommendedName>
</protein>
<evidence type="ECO:0000256" key="6">
    <source>
        <dbReference type="ARBA" id="ARBA00023242"/>
    </source>
</evidence>
<dbReference type="PANTHER" id="PTHR23168">
    <property type="entry name" value="MITOTIC SPINDLE ASSEMBLY CHECKPOINT PROTEIN MAD1 MITOTIC ARREST DEFICIENT-LIKE PROTEIN 1"/>
    <property type="match status" value="1"/>
</dbReference>
<feature type="compositionally biased region" description="Polar residues" evidence="9">
    <location>
        <begin position="1"/>
        <end position="19"/>
    </location>
</feature>
<dbReference type="InterPro" id="IPR008672">
    <property type="entry name" value="Mad1"/>
</dbReference>
<dbReference type="Pfam" id="PF05557">
    <property type="entry name" value="MAD"/>
    <property type="match status" value="1"/>
</dbReference>
<evidence type="ECO:0000313" key="10">
    <source>
        <dbReference type="EMBL" id="CAK9436866.1"/>
    </source>
</evidence>